<feature type="domain" description="Tyrosine specific protein phosphatases" evidence="5">
    <location>
        <begin position="59"/>
        <end position="117"/>
    </location>
</feature>
<evidence type="ECO:0000256" key="2">
    <source>
        <dbReference type="ARBA" id="ARBA00022912"/>
    </source>
</evidence>
<dbReference type="SUPFAM" id="SSF52799">
    <property type="entry name" value="(Phosphotyrosine protein) phosphatases II"/>
    <property type="match status" value="1"/>
</dbReference>
<feature type="compositionally biased region" description="Basic residues" evidence="3">
    <location>
        <begin position="582"/>
        <end position="597"/>
    </location>
</feature>
<evidence type="ECO:0008006" key="8">
    <source>
        <dbReference type="Google" id="ProtNLM"/>
    </source>
</evidence>
<dbReference type="InterPro" id="IPR000387">
    <property type="entry name" value="Tyr_Pase_dom"/>
</dbReference>
<feature type="region of interest" description="Disordered" evidence="3">
    <location>
        <begin position="461"/>
        <end position="597"/>
    </location>
</feature>
<keyword evidence="1" id="KW-0378">Hydrolase</keyword>
<dbReference type="Gene3D" id="3.90.190.10">
    <property type="entry name" value="Protein tyrosine phosphatase superfamily"/>
    <property type="match status" value="1"/>
</dbReference>
<dbReference type="AlphaFoldDB" id="A0AAD5Q402"/>
<dbReference type="Proteomes" id="UP001209570">
    <property type="component" value="Unassembled WGS sequence"/>
</dbReference>
<accession>A0AAD5Q402</accession>
<feature type="compositionally biased region" description="Acidic residues" evidence="3">
    <location>
        <begin position="556"/>
        <end position="570"/>
    </location>
</feature>
<feature type="region of interest" description="Disordered" evidence="3">
    <location>
        <begin position="254"/>
        <end position="383"/>
    </location>
</feature>
<feature type="compositionally biased region" description="Pro residues" evidence="3">
    <location>
        <begin position="370"/>
        <end position="379"/>
    </location>
</feature>
<dbReference type="EMBL" id="JAKCXM010000319">
    <property type="protein sequence ID" value="KAJ0395904.1"/>
    <property type="molecule type" value="Genomic_DNA"/>
</dbReference>
<feature type="domain" description="Tyrosine-protein phosphatase" evidence="4">
    <location>
        <begin position="1"/>
        <end position="138"/>
    </location>
</feature>
<evidence type="ECO:0000259" key="4">
    <source>
        <dbReference type="PROSITE" id="PS50054"/>
    </source>
</evidence>
<dbReference type="SMART" id="SM00195">
    <property type="entry name" value="DSPc"/>
    <property type="match status" value="1"/>
</dbReference>
<evidence type="ECO:0000256" key="3">
    <source>
        <dbReference type="SAM" id="MobiDB-lite"/>
    </source>
</evidence>
<feature type="compositionally biased region" description="Low complexity" evidence="3">
    <location>
        <begin position="337"/>
        <end position="359"/>
    </location>
</feature>
<organism evidence="6 7">
    <name type="scientific">Pythium insidiosum</name>
    <name type="common">Pythiosis disease agent</name>
    <dbReference type="NCBI Taxonomy" id="114742"/>
    <lineage>
        <taxon>Eukaryota</taxon>
        <taxon>Sar</taxon>
        <taxon>Stramenopiles</taxon>
        <taxon>Oomycota</taxon>
        <taxon>Peronosporomycetes</taxon>
        <taxon>Pythiales</taxon>
        <taxon>Pythiaceae</taxon>
        <taxon>Pythium</taxon>
    </lineage>
</organism>
<dbReference type="InterPro" id="IPR020422">
    <property type="entry name" value="TYR_PHOSPHATASE_DUAL_dom"/>
</dbReference>
<keyword evidence="2" id="KW-0904">Protein phosphatase</keyword>
<dbReference type="InterPro" id="IPR029021">
    <property type="entry name" value="Prot-tyrosine_phosphatase-like"/>
</dbReference>
<feature type="compositionally biased region" description="Low complexity" evidence="3">
    <location>
        <begin position="488"/>
        <end position="504"/>
    </location>
</feature>
<evidence type="ECO:0000313" key="7">
    <source>
        <dbReference type="Proteomes" id="UP001209570"/>
    </source>
</evidence>
<proteinExistence type="predicted"/>
<keyword evidence="7" id="KW-1185">Reference proteome</keyword>
<comment type="caution">
    <text evidence="6">The sequence shown here is derived from an EMBL/GenBank/DDBJ whole genome shotgun (WGS) entry which is preliminary data.</text>
</comment>
<name>A0AAD5Q402_PYTIN</name>
<dbReference type="PROSITE" id="PS00383">
    <property type="entry name" value="TYR_PHOSPHATASE_1"/>
    <property type="match status" value="1"/>
</dbReference>
<feature type="compositionally biased region" description="Pro residues" evidence="3">
    <location>
        <begin position="326"/>
        <end position="336"/>
    </location>
</feature>
<protein>
    <recommendedName>
        <fullName evidence="8">Dual specificity phosphatase</fullName>
    </recommendedName>
</protein>
<dbReference type="PANTHER" id="PTHR46381">
    <property type="entry name" value="MKPA PROTEIN"/>
    <property type="match status" value="1"/>
</dbReference>
<dbReference type="Pfam" id="PF00782">
    <property type="entry name" value="DSPc"/>
    <property type="match status" value="1"/>
</dbReference>
<dbReference type="PRINTS" id="PR01908">
    <property type="entry name" value="ADSPHPHTASE"/>
</dbReference>
<dbReference type="GO" id="GO:0004721">
    <property type="term" value="F:phosphoprotein phosphatase activity"/>
    <property type="evidence" value="ECO:0007669"/>
    <property type="project" value="UniProtKB-KW"/>
</dbReference>
<dbReference type="PROSITE" id="PS50054">
    <property type="entry name" value="TYR_PHOSPHATASE_DUAL"/>
    <property type="match status" value="1"/>
</dbReference>
<dbReference type="InterPro" id="IPR016130">
    <property type="entry name" value="Tyr_Pase_AS"/>
</dbReference>
<evidence type="ECO:0000259" key="5">
    <source>
        <dbReference type="PROSITE" id="PS50056"/>
    </source>
</evidence>
<evidence type="ECO:0000256" key="1">
    <source>
        <dbReference type="ARBA" id="ARBA00022801"/>
    </source>
</evidence>
<dbReference type="PROSITE" id="PS50056">
    <property type="entry name" value="TYR_PHOSPHATASE_2"/>
    <property type="match status" value="1"/>
</dbReference>
<evidence type="ECO:0000313" key="6">
    <source>
        <dbReference type="EMBL" id="KAJ0395904.1"/>
    </source>
</evidence>
<reference evidence="6" key="1">
    <citation type="submission" date="2021-12" db="EMBL/GenBank/DDBJ databases">
        <title>Prjna785345.</title>
        <authorList>
            <person name="Rujirawat T."/>
            <person name="Krajaejun T."/>
        </authorList>
    </citation>
    <scope>NUCLEOTIDE SEQUENCE</scope>
    <source>
        <strain evidence="6">Pi057C3</strain>
    </source>
</reference>
<dbReference type="FunFam" id="3.90.190.10:FF:000130">
    <property type="entry name" value="Dual specificity protein phosphatase, putative"/>
    <property type="match status" value="1"/>
</dbReference>
<dbReference type="InterPro" id="IPR000340">
    <property type="entry name" value="Dual-sp_phosphatase_cat-dom"/>
</dbReference>
<dbReference type="CDD" id="cd14498">
    <property type="entry name" value="DSP"/>
    <property type="match status" value="1"/>
</dbReference>
<dbReference type="PANTHER" id="PTHR46381:SF2">
    <property type="entry name" value="MAP KINASE PHOSPHATASE"/>
    <property type="match status" value="1"/>
</dbReference>
<gene>
    <name evidence="6" type="ORF">P43SY_000410</name>
</gene>
<sequence>MDFLFIGGAAAAKDKDSLQQQGITHIINCAATVAPSHYPDDFIYYNIRLRDHSSQDIGRYFYNVFDFIEKARRRGGKIFVHCVKGISRSPTMAIAYLMWFKRIDVNKALELVRQARPVVDPNAGFIFQLTEWDHLRPTRRLKLQQPVCFRIDVPDGMNGNGNGARPAEKPLIVGPLTTLSENDFLHPSAEMNSSCFVVSSADYVMSGGSSSVALLALTSLIGVGLAVGYVYLQGSSTSGVDGNGGCPFGKLSAEEKKKGGKCPATGTVLAPEKLQEEKPSSPKAKSLQHEPVTASRPSEKPVSPPESPVKASPKTPEIKQEVAPPTSAPPATPPASPVKVASKSAASSPQKSPAKPVASLASEVKCASPPASPAKPASPSPTNAQLVESVLVEETALEVATSFVNQVVLESVENVEDEVAEKDEYVQVELTQSTENIRDKAGWTMPVEELERPVIVDEPVSLLTPPAPEPQDTVESPKIASPVVTPVASPSKPRSRKNSASSAKKLPKTPPPSPVKAELADTAESTSAPSDEKESTAQSDAAALPSPKKEATVMSDDGDDADQEADENEGESAPSSNDAAHTPKKAKSKKKKGKKRR</sequence>